<dbReference type="Proteomes" id="UP000232875">
    <property type="component" value="Unassembled WGS sequence"/>
</dbReference>
<dbReference type="EMBL" id="KZ454990">
    <property type="protein sequence ID" value="PKI84063.1"/>
    <property type="molecule type" value="Genomic_DNA"/>
</dbReference>
<keyword evidence="6" id="KW-0158">Chromosome</keyword>
<dbReference type="PANTHER" id="PTHR28262:SF1">
    <property type="entry name" value="DASH COMPLEX SUBUNIT SPC19"/>
    <property type="match status" value="1"/>
</dbReference>
<evidence type="ECO:0000256" key="5">
    <source>
        <dbReference type="ARBA" id="ARBA00016329"/>
    </source>
</evidence>
<dbReference type="GO" id="GO:0042729">
    <property type="term" value="C:DASH complex"/>
    <property type="evidence" value="ECO:0007669"/>
    <property type="project" value="InterPro"/>
</dbReference>
<evidence type="ECO:0000256" key="10">
    <source>
        <dbReference type="ARBA" id="ARBA00023242"/>
    </source>
</evidence>
<reference evidence="14 15" key="1">
    <citation type="submission" date="2017-10" db="EMBL/GenBank/DDBJ databases">
        <title>A novel species of cold-tolerant Malassezia isolated from bats.</title>
        <authorList>
            <person name="Lorch J.M."/>
            <person name="Palmer J.M."/>
            <person name="Vanderwolf K.J."/>
            <person name="Schmidt K.Z."/>
            <person name="Verant M.L."/>
            <person name="Weller T.J."/>
            <person name="Blehert D.S."/>
        </authorList>
    </citation>
    <scope>NUCLEOTIDE SEQUENCE [LARGE SCALE GENOMIC DNA]</scope>
    <source>
        <strain evidence="14 15">NWHC:44797-103</strain>
    </source>
</reference>
<keyword evidence="13" id="KW-0175">Coiled coil</keyword>
<accession>A0A2N1JBZ9</accession>
<dbReference type="GO" id="GO:0005876">
    <property type="term" value="C:spindle microtubule"/>
    <property type="evidence" value="ECO:0007669"/>
    <property type="project" value="InterPro"/>
</dbReference>
<evidence type="ECO:0000256" key="6">
    <source>
        <dbReference type="ARBA" id="ARBA00022454"/>
    </source>
</evidence>
<evidence type="ECO:0000256" key="1">
    <source>
        <dbReference type="ARBA" id="ARBA00004123"/>
    </source>
</evidence>
<evidence type="ECO:0000313" key="15">
    <source>
        <dbReference type="Proteomes" id="UP000232875"/>
    </source>
</evidence>
<dbReference type="PANTHER" id="PTHR28262">
    <property type="entry name" value="DASH COMPLEX SUBUNIT SPC19"/>
    <property type="match status" value="1"/>
</dbReference>
<evidence type="ECO:0000256" key="4">
    <source>
        <dbReference type="ARBA" id="ARBA00008952"/>
    </source>
</evidence>
<evidence type="ECO:0000256" key="13">
    <source>
        <dbReference type="SAM" id="Coils"/>
    </source>
</evidence>
<organism evidence="14 15">
    <name type="scientific">Malassezia vespertilionis</name>
    <dbReference type="NCBI Taxonomy" id="2020962"/>
    <lineage>
        <taxon>Eukaryota</taxon>
        <taxon>Fungi</taxon>
        <taxon>Dikarya</taxon>
        <taxon>Basidiomycota</taxon>
        <taxon>Ustilaginomycotina</taxon>
        <taxon>Malasseziomycetes</taxon>
        <taxon>Malasseziales</taxon>
        <taxon>Malasseziaceae</taxon>
        <taxon>Malassezia</taxon>
    </lineage>
</organism>
<proteinExistence type="inferred from homology"/>
<evidence type="ECO:0000256" key="8">
    <source>
        <dbReference type="ARBA" id="ARBA00022838"/>
    </source>
</evidence>
<keyword evidence="7" id="KW-0963">Cytoplasm</keyword>
<evidence type="ECO:0000313" key="14">
    <source>
        <dbReference type="EMBL" id="PKI84063.1"/>
    </source>
</evidence>
<sequence>MAHVPRQSVAFNPNASAQQLQAIHASISGVQEACSTLAETNAVLAYHTDNLDRLSTVMANHRHFDLASERDVRQARDRVAAEVAPLLRELIVRAEEALTNDERHARTLRNKATQGLAELEGGTEHRSDMISSPSVASLVSGAELEEQEKKLEKLRLQRERLMAQVAELEEKRAM</sequence>
<evidence type="ECO:0000256" key="3">
    <source>
        <dbReference type="ARBA" id="ARBA00004629"/>
    </source>
</evidence>
<name>A0A2N1JBZ9_9BASI</name>
<keyword evidence="10" id="KW-0539">Nucleus</keyword>
<dbReference type="STRING" id="2020962.A0A2N1JBZ9"/>
<evidence type="ECO:0000256" key="2">
    <source>
        <dbReference type="ARBA" id="ARBA00004186"/>
    </source>
</evidence>
<evidence type="ECO:0000256" key="7">
    <source>
        <dbReference type="ARBA" id="ARBA00022490"/>
    </source>
</evidence>
<keyword evidence="11" id="KW-0137">Centromere</keyword>
<dbReference type="InterPro" id="IPR013251">
    <property type="entry name" value="DASH_Spc19"/>
</dbReference>
<keyword evidence="9" id="KW-0206">Cytoskeleton</keyword>
<comment type="subcellular location">
    <subcellularLocation>
        <location evidence="3">Chromosome</location>
        <location evidence="3">Centromere</location>
        <location evidence="3">Kinetochore</location>
    </subcellularLocation>
    <subcellularLocation>
        <location evidence="2">Cytoplasm</location>
        <location evidence="2">Cytoskeleton</location>
        <location evidence="2">Spindle</location>
    </subcellularLocation>
    <subcellularLocation>
        <location evidence="1">Nucleus</location>
    </subcellularLocation>
</comment>
<protein>
    <recommendedName>
        <fullName evidence="5">DASH complex subunit SPC19</fullName>
    </recommendedName>
    <alternativeName>
        <fullName evidence="12">Outer kinetochore protein SPC19</fullName>
    </alternativeName>
</protein>
<keyword evidence="8" id="KW-0995">Kinetochore</keyword>
<feature type="coiled-coil region" evidence="13">
    <location>
        <begin position="144"/>
        <end position="171"/>
    </location>
</feature>
<evidence type="ECO:0000256" key="12">
    <source>
        <dbReference type="ARBA" id="ARBA00032583"/>
    </source>
</evidence>
<dbReference type="GO" id="GO:0008608">
    <property type="term" value="P:attachment of spindle microtubules to kinetochore"/>
    <property type="evidence" value="ECO:0007669"/>
    <property type="project" value="InterPro"/>
</dbReference>
<dbReference type="Pfam" id="PF08287">
    <property type="entry name" value="DASH_Spc19"/>
    <property type="match status" value="1"/>
</dbReference>
<dbReference type="AlphaFoldDB" id="A0A2N1JBZ9"/>
<evidence type="ECO:0000256" key="11">
    <source>
        <dbReference type="ARBA" id="ARBA00023328"/>
    </source>
</evidence>
<keyword evidence="15" id="KW-1185">Reference proteome</keyword>
<dbReference type="OrthoDB" id="3361333at2759"/>
<gene>
    <name evidence="14" type="ORF">MVES_002119</name>
</gene>
<evidence type="ECO:0000256" key="9">
    <source>
        <dbReference type="ARBA" id="ARBA00023212"/>
    </source>
</evidence>
<comment type="similarity">
    <text evidence="4">Belongs to the DASH complex SPC19 family.</text>
</comment>